<dbReference type="PANTHER" id="PTHR46641:SF2">
    <property type="entry name" value="FMRFAMIDE RECEPTOR"/>
    <property type="match status" value="1"/>
</dbReference>
<accession>A0A6A4JVJ6</accession>
<dbReference type="PANTHER" id="PTHR46641">
    <property type="entry name" value="FMRFAMIDE RECEPTOR-RELATED"/>
    <property type="match status" value="1"/>
</dbReference>
<evidence type="ECO:0000256" key="4">
    <source>
        <dbReference type="ARBA" id="ARBA00022989"/>
    </source>
</evidence>
<reference evidence="7" key="1">
    <citation type="journal article" date="2021" name="Mol. Ecol. Resour.">
        <title>Apolygus lucorum genome provides insights into omnivorousness and mesophyll feeding.</title>
        <authorList>
            <person name="Liu Y."/>
            <person name="Liu H."/>
            <person name="Wang H."/>
            <person name="Huang T."/>
            <person name="Liu B."/>
            <person name="Yang B."/>
            <person name="Yin L."/>
            <person name="Li B."/>
            <person name="Zhang Y."/>
            <person name="Zhang S."/>
            <person name="Jiang F."/>
            <person name="Zhang X."/>
            <person name="Ren Y."/>
            <person name="Wang B."/>
            <person name="Wang S."/>
            <person name="Lu Y."/>
            <person name="Wu K."/>
            <person name="Fan W."/>
            <person name="Wang G."/>
        </authorList>
    </citation>
    <scope>NUCLEOTIDE SEQUENCE</scope>
    <source>
        <strain evidence="7">12Hb</strain>
    </source>
</reference>
<dbReference type="Pfam" id="PF00001">
    <property type="entry name" value="7tm_1"/>
    <property type="match status" value="1"/>
</dbReference>
<dbReference type="GO" id="GO:0016020">
    <property type="term" value="C:membrane"/>
    <property type="evidence" value="ECO:0007669"/>
    <property type="project" value="UniProtKB-SubCell"/>
</dbReference>
<dbReference type="PROSITE" id="PS50262">
    <property type="entry name" value="G_PROTEIN_RECEP_F1_2"/>
    <property type="match status" value="1"/>
</dbReference>
<keyword evidence="8" id="KW-1185">Reference proteome</keyword>
<dbReference type="EMBL" id="WIXP02000009">
    <property type="protein sequence ID" value="KAF6205267.1"/>
    <property type="molecule type" value="Genomic_DNA"/>
</dbReference>
<evidence type="ECO:0000259" key="6">
    <source>
        <dbReference type="PROSITE" id="PS50262"/>
    </source>
</evidence>
<organism evidence="7 8">
    <name type="scientific">Apolygus lucorum</name>
    <name type="common">Small green plant bug</name>
    <name type="synonym">Lygocoris lucorum</name>
    <dbReference type="NCBI Taxonomy" id="248454"/>
    <lineage>
        <taxon>Eukaryota</taxon>
        <taxon>Metazoa</taxon>
        <taxon>Ecdysozoa</taxon>
        <taxon>Arthropoda</taxon>
        <taxon>Hexapoda</taxon>
        <taxon>Insecta</taxon>
        <taxon>Pterygota</taxon>
        <taxon>Neoptera</taxon>
        <taxon>Paraneoptera</taxon>
        <taxon>Hemiptera</taxon>
        <taxon>Heteroptera</taxon>
        <taxon>Panheteroptera</taxon>
        <taxon>Cimicomorpha</taxon>
        <taxon>Miridae</taxon>
        <taxon>Mirini</taxon>
        <taxon>Apolygus</taxon>
    </lineage>
</organism>
<dbReference type="InterPro" id="IPR052954">
    <property type="entry name" value="GPCR-Ligand_Int"/>
</dbReference>
<comment type="subcellular location">
    <subcellularLocation>
        <location evidence="1">Membrane</location>
    </subcellularLocation>
</comment>
<dbReference type="OrthoDB" id="10011262at2759"/>
<dbReference type="PRINTS" id="PR00237">
    <property type="entry name" value="GPCRRHODOPSN"/>
</dbReference>
<evidence type="ECO:0000313" key="7">
    <source>
        <dbReference type="EMBL" id="KAF6205267.1"/>
    </source>
</evidence>
<dbReference type="InterPro" id="IPR000276">
    <property type="entry name" value="GPCR_Rhodpsn"/>
</dbReference>
<evidence type="ECO:0000313" key="8">
    <source>
        <dbReference type="Proteomes" id="UP000466442"/>
    </source>
</evidence>
<dbReference type="Proteomes" id="UP000466442">
    <property type="component" value="Linkage Group LG9"/>
</dbReference>
<evidence type="ECO:0000256" key="3">
    <source>
        <dbReference type="ARBA" id="ARBA00022692"/>
    </source>
</evidence>
<evidence type="ECO:0000256" key="1">
    <source>
        <dbReference type="ARBA" id="ARBA00004370"/>
    </source>
</evidence>
<keyword evidence="3" id="KW-0812">Transmembrane</keyword>
<feature type="domain" description="G-protein coupled receptors family 1 profile" evidence="6">
    <location>
        <begin position="51"/>
        <end position="316"/>
    </location>
</feature>
<dbReference type="CDD" id="cd14978">
    <property type="entry name" value="7tmA_FMRFamide_R-like"/>
    <property type="match status" value="1"/>
</dbReference>
<proteinExistence type="inferred from homology"/>
<keyword evidence="4" id="KW-1133">Transmembrane helix</keyword>
<sequence length="409" mass="47223">MNFSFAENETIDESGCIGDEDLESEDESRLLFEFISYGILLNIVGLFGIMGNVVSMIILTRPQMKSSINYLLTGLARCDTVLILTSIFLFGIPAVYRYSKTPFLFDYYYRIYPFLSKVLYPVALIAQTVTVYLTLTVTLERFVAVCHPLQARRLCTYGRARIYVILVIIFSVAYNLSRFWEVNIVEAFDPAMNMTVYSPEPTEMRKNPQYISIYINWLYLFFIYFFPFTCLAILNTAIYRQVRKANRERQKLSRLQKKEIGLATMLLCVVIVFFLCNILALVVNILESFYCIIFDQMVQMNNLLVTINSSVNFVIYVIFGEKFKRLFIKLFCTHGPFCSHGRESPDCNTFHEESVVLSNGETRFSIRATNGRASSKQIPCVYYPGRQRSEQWSNELTVTTSLNSGGKFY</sequence>
<keyword evidence="5" id="KW-0472">Membrane</keyword>
<gene>
    <name evidence="7" type="ORF">GE061_019436</name>
</gene>
<evidence type="ECO:0000256" key="5">
    <source>
        <dbReference type="ARBA" id="ARBA00023136"/>
    </source>
</evidence>
<dbReference type="InterPro" id="IPR017452">
    <property type="entry name" value="GPCR_Rhodpsn_7TM"/>
</dbReference>
<evidence type="ECO:0000256" key="2">
    <source>
        <dbReference type="ARBA" id="ARBA00010663"/>
    </source>
</evidence>
<dbReference type="SUPFAM" id="SSF81321">
    <property type="entry name" value="Family A G protein-coupled receptor-like"/>
    <property type="match status" value="1"/>
</dbReference>
<dbReference type="GO" id="GO:0004930">
    <property type="term" value="F:G protein-coupled receptor activity"/>
    <property type="evidence" value="ECO:0007669"/>
    <property type="project" value="InterPro"/>
</dbReference>
<protein>
    <recommendedName>
        <fullName evidence="6">G-protein coupled receptors family 1 profile domain-containing protein</fullName>
    </recommendedName>
</protein>
<comment type="similarity">
    <text evidence="2">Belongs to the G-protein coupled receptor 1 family.</text>
</comment>
<dbReference type="AlphaFoldDB" id="A0A6A4JVJ6"/>
<dbReference type="SMART" id="SM01381">
    <property type="entry name" value="7TM_GPCR_Srsx"/>
    <property type="match status" value="1"/>
</dbReference>
<comment type="caution">
    <text evidence="7">The sequence shown here is derived from an EMBL/GenBank/DDBJ whole genome shotgun (WGS) entry which is preliminary data.</text>
</comment>
<name>A0A6A4JVJ6_APOLU</name>
<dbReference type="Gene3D" id="1.20.1070.10">
    <property type="entry name" value="Rhodopsin 7-helix transmembrane proteins"/>
    <property type="match status" value="1"/>
</dbReference>